<evidence type="ECO:0000256" key="7">
    <source>
        <dbReference type="ARBA" id="ARBA00033999"/>
    </source>
</evidence>
<feature type="site" description="Electron transfer via tryptophanyl radical" evidence="9">
    <location>
        <position position="387"/>
    </location>
</feature>
<dbReference type="Gene3D" id="1.25.40.80">
    <property type="match status" value="1"/>
</dbReference>
<dbReference type="eggNOG" id="COG0415">
    <property type="taxonomic scope" value="Bacteria"/>
</dbReference>
<evidence type="ECO:0000256" key="10">
    <source>
        <dbReference type="RuleBase" id="RU004182"/>
    </source>
</evidence>
<reference evidence="13" key="1">
    <citation type="journal article" date="2011" name="J. Bacteriol.">
        <title>Genome sequences of eight morphologically diverse alphaproteobacteria.</title>
        <authorList>
            <consortium name="US DOE Joint Genome Institute"/>
            <person name="Brown P.J."/>
            <person name="Kysela D.T."/>
            <person name="Buechlein A."/>
            <person name="Hemmerich C."/>
            <person name="Brun Y.V."/>
        </authorList>
    </citation>
    <scope>NUCLEOTIDE SEQUENCE [LARGE SCALE GENOMIC DNA]</scope>
    <source>
        <strain evidence="13">ATCC 51888 / DSM 1869 / NCIB 11706 / TK 0415</strain>
    </source>
</reference>
<dbReference type="InterPro" id="IPR014729">
    <property type="entry name" value="Rossmann-like_a/b/a_fold"/>
</dbReference>
<name>D8JR29_HYPDA</name>
<dbReference type="InterPro" id="IPR036134">
    <property type="entry name" value="Crypto/Photolyase_FAD-like_sf"/>
</dbReference>
<evidence type="ECO:0000256" key="8">
    <source>
        <dbReference type="PIRSR" id="PIRSR602081-1"/>
    </source>
</evidence>
<dbReference type="InterPro" id="IPR018394">
    <property type="entry name" value="DNA_photolyase_1_CS_C"/>
</dbReference>
<dbReference type="PROSITE" id="PS00394">
    <property type="entry name" value="DNA_PHOTOLYASES_1_1"/>
    <property type="match status" value="1"/>
</dbReference>
<keyword evidence="4 8" id="KW-0285">Flavoprotein</keyword>
<feature type="binding site" evidence="8">
    <location>
        <begin position="239"/>
        <end position="243"/>
    </location>
    <ligand>
        <name>FAD</name>
        <dbReference type="ChEBI" id="CHEBI:57692"/>
    </ligand>
</feature>
<dbReference type="EC" id="4.1.99.3" evidence="2"/>
<evidence type="ECO:0000313" key="12">
    <source>
        <dbReference type="EMBL" id="ADJ24014.1"/>
    </source>
</evidence>
<feature type="site" description="Electron transfer via tryptophanyl radical" evidence="9">
    <location>
        <position position="311"/>
    </location>
</feature>
<dbReference type="GO" id="GO:0071949">
    <property type="term" value="F:FAD binding"/>
    <property type="evidence" value="ECO:0007669"/>
    <property type="project" value="TreeGrafter"/>
</dbReference>
<dbReference type="PRINTS" id="PR00147">
    <property type="entry name" value="DNAPHOTLYASE"/>
</dbReference>
<comment type="similarity">
    <text evidence="10">Belongs to the DNA photolyase family.</text>
</comment>
<evidence type="ECO:0000256" key="9">
    <source>
        <dbReference type="PIRSR" id="PIRSR602081-2"/>
    </source>
</evidence>
<dbReference type="InterPro" id="IPR005101">
    <property type="entry name" value="Cryptochr/Photolyase_FAD-bd"/>
</dbReference>
<dbReference type="SUPFAM" id="SSF48173">
    <property type="entry name" value="Cryptochrome/photolyase FAD-binding domain"/>
    <property type="match status" value="1"/>
</dbReference>
<feature type="binding site" evidence="8">
    <location>
        <position position="277"/>
    </location>
    <ligand>
        <name>FAD</name>
        <dbReference type="ChEBI" id="CHEBI:57692"/>
    </ligand>
</feature>
<keyword evidence="13" id="KW-1185">Reference proteome</keyword>
<dbReference type="Pfam" id="PF03441">
    <property type="entry name" value="FAD_binding_7"/>
    <property type="match status" value="1"/>
</dbReference>
<sequence>MHDKPIVLWFRNDLRLGDHAALVAAVHTGAPILPLYILDDASPKQWKMGGASHWWLDKSLAALAGDLASRGGPLVLRRGDSETELLRMIEETGAAAVYFTRSYEPWAVALEQRLKTKLDDANVACRRFGGRLLREPEDMRTSNGGFYKVYTPFSRAIMKDLVPAKSVRAPERIATLEKQPKSERLRDWALHPQKPDWSKGFAAAWQPGEAGARKRLSDFVRTALKSYARDRNCPATPGTSRLSPHLAFGEISPAACWHAAAHAGGKTNGSDNAAETFLKELLWREFSAGLLFHFPELPEEPFRPEFSAFPWHGNAKHLKAWQTGQTGYPIVDAGMRELWATGYMHNRVRMITASFLIKHLLIPWQTGEAWFWDTLVDADLANNSANWQWVAGSGADAAPYFRIFNPVLQGEKFDPDGDYVRRWVPELAKLPRQIIHAPWKADSGTLMEAGVKLGKSYPNPIVEHGEARARALAGYEHIKNSH</sequence>
<dbReference type="InterPro" id="IPR036155">
    <property type="entry name" value="Crypto/Photolyase_N_sf"/>
</dbReference>
<evidence type="ECO:0000256" key="2">
    <source>
        <dbReference type="ARBA" id="ARBA00013149"/>
    </source>
</evidence>
<evidence type="ECO:0000256" key="6">
    <source>
        <dbReference type="ARBA" id="ARBA00022991"/>
    </source>
</evidence>
<feature type="binding site" evidence="8">
    <location>
        <begin position="377"/>
        <end position="379"/>
    </location>
    <ligand>
        <name>FAD</name>
        <dbReference type="ChEBI" id="CHEBI:57692"/>
    </ligand>
</feature>
<dbReference type="PANTHER" id="PTHR11455:SF9">
    <property type="entry name" value="CRYPTOCHROME CIRCADIAN CLOCK 5 ISOFORM X1"/>
    <property type="match status" value="1"/>
</dbReference>
<dbReference type="GO" id="GO:0003677">
    <property type="term" value="F:DNA binding"/>
    <property type="evidence" value="ECO:0007669"/>
    <property type="project" value="TreeGrafter"/>
</dbReference>
<comment type="cofactor">
    <cofactor evidence="8">
        <name>FAD</name>
        <dbReference type="ChEBI" id="CHEBI:57692"/>
    </cofactor>
    <text evidence="8">Binds 1 FAD per subunit.</text>
</comment>
<protein>
    <recommendedName>
        <fullName evidence="3">Deoxyribodipyrimidine photo-lyase</fullName>
        <ecNumber evidence="2">4.1.99.3</ecNumber>
    </recommendedName>
</protein>
<dbReference type="Pfam" id="PF00875">
    <property type="entry name" value="DNA_photolyase"/>
    <property type="match status" value="1"/>
</dbReference>
<dbReference type="AlphaFoldDB" id="D8JR29"/>
<evidence type="ECO:0000256" key="5">
    <source>
        <dbReference type="ARBA" id="ARBA00022827"/>
    </source>
</evidence>
<comment type="cofactor">
    <cofactor evidence="1">
        <name>(6R)-5,10-methylene-5,6,7,8-tetrahydrofolate</name>
        <dbReference type="ChEBI" id="CHEBI:15636"/>
    </cofactor>
</comment>
<dbReference type="FunFam" id="1.10.579.10:FF:000003">
    <property type="entry name" value="Deoxyribodipyrimidine photo-lyase"/>
    <property type="match status" value="1"/>
</dbReference>
<dbReference type="Gene3D" id="1.10.579.10">
    <property type="entry name" value="DNA Cyclobutane Dipyrimidine Photolyase, subunit A, domain 3"/>
    <property type="match status" value="1"/>
</dbReference>
<dbReference type="PROSITE" id="PS00691">
    <property type="entry name" value="DNA_PHOTOLYASES_1_2"/>
    <property type="match status" value="1"/>
</dbReference>
<dbReference type="GO" id="GO:0000719">
    <property type="term" value="P:photoreactive repair"/>
    <property type="evidence" value="ECO:0007669"/>
    <property type="project" value="UniProtKB-ARBA"/>
</dbReference>
<dbReference type="Gene3D" id="3.40.50.620">
    <property type="entry name" value="HUPs"/>
    <property type="match status" value="1"/>
</dbReference>
<feature type="domain" description="Photolyase/cryptochrome alpha/beta" evidence="11">
    <location>
        <begin position="4"/>
        <end position="133"/>
    </location>
</feature>
<dbReference type="Proteomes" id="UP000002033">
    <property type="component" value="Chromosome"/>
</dbReference>
<evidence type="ECO:0000313" key="13">
    <source>
        <dbReference type="Proteomes" id="UP000002033"/>
    </source>
</evidence>
<dbReference type="KEGG" id="hdn:Hden_2216"/>
<proteinExistence type="inferred from homology"/>
<evidence type="ECO:0000256" key="3">
    <source>
        <dbReference type="ARBA" id="ARBA00014046"/>
    </source>
</evidence>
<gene>
    <name evidence="12" type="ordered locus">Hden_2216</name>
</gene>
<keyword evidence="6 10" id="KW-0157">Chromophore</keyword>
<comment type="catalytic activity">
    <reaction evidence="7">
        <text>cyclobutadipyrimidine (in DNA) = 2 pyrimidine residues (in DNA).</text>
        <dbReference type="EC" id="4.1.99.3"/>
    </reaction>
</comment>
<organism evidence="12 13">
    <name type="scientific">Hyphomicrobium denitrificans (strain ATCC 51888 / DSM 1869 / NCIMB 11706 / TK 0415)</name>
    <dbReference type="NCBI Taxonomy" id="582899"/>
    <lineage>
        <taxon>Bacteria</taxon>
        <taxon>Pseudomonadati</taxon>
        <taxon>Pseudomonadota</taxon>
        <taxon>Alphaproteobacteria</taxon>
        <taxon>Hyphomicrobiales</taxon>
        <taxon>Hyphomicrobiaceae</taxon>
        <taxon>Hyphomicrobium</taxon>
    </lineage>
</organism>
<dbReference type="EMBL" id="CP002083">
    <property type="protein sequence ID" value="ADJ24014.1"/>
    <property type="molecule type" value="Genomic_DNA"/>
</dbReference>
<dbReference type="PANTHER" id="PTHR11455">
    <property type="entry name" value="CRYPTOCHROME"/>
    <property type="match status" value="1"/>
</dbReference>
<dbReference type="InterPro" id="IPR006050">
    <property type="entry name" value="DNA_photolyase_N"/>
</dbReference>
<feature type="site" description="Electron transfer via tryptophanyl radical" evidence="9">
    <location>
        <position position="364"/>
    </location>
</feature>
<dbReference type="GO" id="GO:0009416">
    <property type="term" value="P:response to light stimulus"/>
    <property type="evidence" value="ECO:0007669"/>
    <property type="project" value="TreeGrafter"/>
</dbReference>
<dbReference type="HOGENOM" id="CLU_010348_2_2_5"/>
<dbReference type="RefSeq" id="WP_013216173.1">
    <property type="nucleotide sequence ID" value="NC_014313.1"/>
</dbReference>
<evidence type="ECO:0000256" key="4">
    <source>
        <dbReference type="ARBA" id="ARBA00022630"/>
    </source>
</evidence>
<evidence type="ECO:0000256" key="1">
    <source>
        <dbReference type="ARBA" id="ARBA00001932"/>
    </source>
</evidence>
<dbReference type="OrthoDB" id="9772484at2"/>
<accession>D8JR29</accession>
<dbReference type="STRING" id="582899.Hden_2216"/>
<feature type="binding site" evidence="8">
    <location>
        <position position="227"/>
    </location>
    <ligand>
        <name>FAD</name>
        <dbReference type="ChEBI" id="CHEBI:57692"/>
    </ligand>
</feature>
<keyword evidence="12" id="KW-0456">Lyase</keyword>
<keyword evidence="5 8" id="KW-0274">FAD</keyword>
<dbReference type="SUPFAM" id="SSF52425">
    <property type="entry name" value="Cryptochrome/photolyase, N-terminal domain"/>
    <property type="match status" value="1"/>
</dbReference>
<dbReference type="PROSITE" id="PS51645">
    <property type="entry name" value="PHR_CRY_ALPHA_BETA"/>
    <property type="match status" value="1"/>
</dbReference>
<evidence type="ECO:0000259" key="11">
    <source>
        <dbReference type="PROSITE" id="PS51645"/>
    </source>
</evidence>
<dbReference type="InterPro" id="IPR002081">
    <property type="entry name" value="Cryptochrome/DNA_photolyase_1"/>
</dbReference>
<dbReference type="GO" id="GO:0003904">
    <property type="term" value="F:deoxyribodipyrimidine photo-lyase activity"/>
    <property type="evidence" value="ECO:0007669"/>
    <property type="project" value="UniProtKB-EC"/>
</dbReference>